<evidence type="ECO:0000256" key="2">
    <source>
        <dbReference type="ARBA" id="ARBA00003444"/>
    </source>
</evidence>
<evidence type="ECO:0000256" key="8">
    <source>
        <dbReference type="ARBA" id="ARBA00029996"/>
    </source>
</evidence>
<dbReference type="InterPro" id="IPR015421">
    <property type="entry name" value="PyrdxlP-dep_Trfase_major"/>
</dbReference>
<name>A0ABT2LW91_9HYPH</name>
<dbReference type="Gene3D" id="3.90.1150.10">
    <property type="entry name" value="Aspartate Aminotransferase, domain 1"/>
    <property type="match status" value="1"/>
</dbReference>
<comment type="function">
    <text evidence="2">Decarboxylates L-threonine-O-3-phosphate to yield (R)-1-amino-2-propanol O-2-phosphate, the precursor for the linkage between the nucleotide loop and the corrin ring in cobalamin.</text>
</comment>
<evidence type="ECO:0000313" key="12">
    <source>
        <dbReference type="Proteomes" id="UP001320831"/>
    </source>
</evidence>
<dbReference type="RefSeq" id="WP_260906269.1">
    <property type="nucleotide sequence ID" value="NZ_JAOCZP010000008.1"/>
</dbReference>
<dbReference type="GO" id="GO:0048472">
    <property type="term" value="F:threonine-phosphate decarboxylase activity"/>
    <property type="evidence" value="ECO:0007669"/>
    <property type="project" value="UniProtKB-EC"/>
</dbReference>
<keyword evidence="7 11" id="KW-0456">Lyase</keyword>
<protein>
    <recommendedName>
        <fullName evidence="4">threonine-phosphate decarboxylase</fullName>
        <ecNumber evidence="4">4.1.1.81</ecNumber>
    </recommendedName>
    <alternativeName>
        <fullName evidence="8">L-threonine-O-3-phosphate decarboxylase</fullName>
    </alternativeName>
</protein>
<dbReference type="NCBIfam" id="TIGR01140">
    <property type="entry name" value="L_thr_O3P_dcar"/>
    <property type="match status" value="1"/>
</dbReference>
<keyword evidence="6" id="KW-0663">Pyridoxal phosphate</keyword>
<evidence type="ECO:0000256" key="1">
    <source>
        <dbReference type="ARBA" id="ARBA00001933"/>
    </source>
</evidence>
<comment type="caution">
    <text evidence="11">The sequence shown here is derived from an EMBL/GenBank/DDBJ whole genome shotgun (WGS) entry which is preliminary data.</text>
</comment>
<dbReference type="InterPro" id="IPR015424">
    <property type="entry name" value="PyrdxlP-dep_Trfase"/>
</dbReference>
<dbReference type="CDD" id="cd00609">
    <property type="entry name" value="AAT_like"/>
    <property type="match status" value="1"/>
</dbReference>
<dbReference type="Gene3D" id="3.40.640.10">
    <property type="entry name" value="Type I PLP-dependent aspartate aminotransferase-like (Major domain)"/>
    <property type="match status" value="1"/>
</dbReference>
<dbReference type="PANTHER" id="PTHR42885">
    <property type="entry name" value="HISTIDINOL-PHOSPHATE AMINOTRANSFERASE-RELATED"/>
    <property type="match status" value="1"/>
</dbReference>
<evidence type="ECO:0000259" key="10">
    <source>
        <dbReference type="Pfam" id="PF00155"/>
    </source>
</evidence>
<evidence type="ECO:0000313" key="11">
    <source>
        <dbReference type="EMBL" id="MCT7377658.1"/>
    </source>
</evidence>
<dbReference type="InterPro" id="IPR015422">
    <property type="entry name" value="PyrdxlP-dep_Trfase_small"/>
</dbReference>
<dbReference type="SUPFAM" id="SSF53383">
    <property type="entry name" value="PLP-dependent transferases"/>
    <property type="match status" value="1"/>
</dbReference>
<evidence type="ECO:0000256" key="7">
    <source>
        <dbReference type="ARBA" id="ARBA00023239"/>
    </source>
</evidence>
<dbReference type="EMBL" id="JAOCZP010000008">
    <property type="protein sequence ID" value="MCT7377658.1"/>
    <property type="molecule type" value="Genomic_DNA"/>
</dbReference>
<dbReference type="EC" id="4.1.1.81" evidence="4"/>
<dbReference type="InterPro" id="IPR005860">
    <property type="entry name" value="CobD"/>
</dbReference>
<evidence type="ECO:0000256" key="6">
    <source>
        <dbReference type="ARBA" id="ARBA00022898"/>
    </source>
</evidence>
<comment type="cofactor">
    <cofactor evidence="1">
        <name>pyridoxal 5'-phosphate</name>
        <dbReference type="ChEBI" id="CHEBI:597326"/>
    </cofactor>
</comment>
<sequence length="348" mass="36992">MALLRDNPAREVTDHGGSLSRAEALFPGAPKPWLDLSTGISPHPYPLSDLSASTFQRLPEPAQLEALMDAAAQAYGAPGAMNIAAAPGTQILLPLVAGLVAGGKAAILSPTYAEHRRAAAIAGHDVSEVSDFSALYDADLAVVVNPNNPDGRITARADLLHLAEHMRAKDGLLVIDEAFMDVGARAEALDGDVEAGGIVVLRSFGKFFGLAGIRLGFALAAHPVAEALRARLGPWAISGPALEIGRRALANLPWQAEMRERLIRQALELDTLLAENGLTVAGGTPLFRFLQTVHAATLFRSFGEDGILVRNFRAYPQTLRIGLPGADEEFRRLARSLGRWRKAQGQSG</sequence>
<evidence type="ECO:0000256" key="3">
    <source>
        <dbReference type="ARBA" id="ARBA00004953"/>
    </source>
</evidence>
<evidence type="ECO:0000256" key="9">
    <source>
        <dbReference type="ARBA" id="ARBA00048531"/>
    </source>
</evidence>
<dbReference type="Pfam" id="PF00155">
    <property type="entry name" value="Aminotran_1_2"/>
    <property type="match status" value="1"/>
</dbReference>
<dbReference type="InterPro" id="IPR004838">
    <property type="entry name" value="NHTrfase_class1_PyrdxlP-BS"/>
</dbReference>
<feature type="domain" description="Aminotransferase class I/classII large" evidence="10">
    <location>
        <begin position="51"/>
        <end position="336"/>
    </location>
</feature>
<dbReference type="PROSITE" id="PS00105">
    <property type="entry name" value="AA_TRANSFER_CLASS_1"/>
    <property type="match status" value="1"/>
</dbReference>
<reference evidence="11 12" key="1">
    <citation type="submission" date="2022-09" db="EMBL/GenBank/DDBJ databases">
        <title>Chelativorans salina sp. nov., a novel slightly halophilic bacterium isolated from a saline lake sediment enrichment.</title>
        <authorList>
            <person name="Gao L."/>
            <person name="Fang B.-Z."/>
            <person name="Li W.-J."/>
        </authorList>
    </citation>
    <scope>NUCLEOTIDE SEQUENCE [LARGE SCALE GENOMIC DNA]</scope>
    <source>
        <strain evidence="11 12">EGI FJ00035</strain>
    </source>
</reference>
<keyword evidence="5" id="KW-0169">Cobalamin biosynthesis</keyword>
<keyword evidence="12" id="KW-1185">Reference proteome</keyword>
<dbReference type="InterPro" id="IPR004839">
    <property type="entry name" value="Aminotransferase_I/II_large"/>
</dbReference>
<comment type="catalytic activity">
    <reaction evidence="9">
        <text>O-phospho-L-threonine + H(+) = (R)-1-aminopropan-2-yl phosphate + CO2</text>
        <dbReference type="Rhea" id="RHEA:11492"/>
        <dbReference type="ChEBI" id="CHEBI:15378"/>
        <dbReference type="ChEBI" id="CHEBI:16526"/>
        <dbReference type="ChEBI" id="CHEBI:58563"/>
        <dbReference type="ChEBI" id="CHEBI:58675"/>
        <dbReference type="EC" id="4.1.1.81"/>
    </reaction>
</comment>
<gene>
    <name evidence="11" type="primary">cobD</name>
    <name evidence="11" type="ORF">N5A92_21795</name>
</gene>
<evidence type="ECO:0000256" key="5">
    <source>
        <dbReference type="ARBA" id="ARBA00022573"/>
    </source>
</evidence>
<dbReference type="PANTHER" id="PTHR42885:SF1">
    <property type="entry name" value="THREONINE-PHOSPHATE DECARBOXYLASE"/>
    <property type="match status" value="1"/>
</dbReference>
<organism evidence="11 12">
    <name type="scientific">Chelativorans salis</name>
    <dbReference type="NCBI Taxonomy" id="2978478"/>
    <lineage>
        <taxon>Bacteria</taxon>
        <taxon>Pseudomonadati</taxon>
        <taxon>Pseudomonadota</taxon>
        <taxon>Alphaproteobacteria</taxon>
        <taxon>Hyphomicrobiales</taxon>
        <taxon>Phyllobacteriaceae</taxon>
        <taxon>Chelativorans</taxon>
    </lineage>
</organism>
<accession>A0ABT2LW91</accession>
<proteinExistence type="predicted"/>
<evidence type="ECO:0000256" key="4">
    <source>
        <dbReference type="ARBA" id="ARBA00012285"/>
    </source>
</evidence>
<comment type="pathway">
    <text evidence="3">Cofactor biosynthesis; adenosylcobalamin biosynthesis.</text>
</comment>
<dbReference type="Proteomes" id="UP001320831">
    <property type="component" value="Unassembled WGS sequence"/>
</dbReference>